<comment type="caution">
    <text evidence="1">The sequence shown here is derived from an EMBL/GenBank/DDBJ whole genome shotgun (WGS) entry which is preliminary data.</text>
</comment>
<reference evidence="1 2" key="1">
    <citation type="submission" date="2020-08" db="EMBL/GenBank/DDBJ databases">
        <title>Sequencing the genomes of 1000 actinobacteria strains.</title>
        <authorList>
            <person name="Klenk H.-P."/>
        </authorList>
    </citation>
    <scope>NUCLEOTIDE SEQUENCE [LARGE SCALE GENOMIC DNA]</scope>
    <source>
        <strain evidence="1 2">DSM 44551</strain>
    </source>
</reference>
<dbReference type="RefSeq" id="WP_184392766.1">
    <property type="nucleotide sequence ID" value="NZ_BAAAJD010000143.1"/>
</dbReference>
<dbReference type="AlphaFoldDB" id="A0A7W8QMJ0"/>
<sequence>MSDPLFGAPSSRPGFDVVLRGHHRGQVNEWFDGAPSPSAGTDRVPGFDVVLRGYDRKQVEAAIERVLQGAAEQGGPA</sequence>
<proteinExistence type="predicted"/>
<organism evidence="1 2">
    <name type="scientific">Nocardiopsis composta</name>
    <dbReference type="NCBI Taxonomy" id="157465"/>
    <lineage>
        <taxon>Bacteria</taxon>
        <taxon>Bacillati</taxon>
        <taxon>Actinomycetota</taxon>
        <taxon>Actinomycetes</taxon>
        <taxon>Streptosporangiales</taxon>
        <taxon>Nocardiopsidaceae</taxon>
        <taxon>Nocardiopsis</taxon>
    </lineage>
</organism>
<keyword evidence="2" id="KW-1185">Reference proteome</keyword>
<protein>
    <recommendedName>
        <fullName evidence="3">DivIVA domain-containing protein</fullName>
    </recommendedName>
</protein>
<accession>A0A7W8QMJ0</accession>
<gene>
    <name evidence="1" type="ORF">HDA36_003301</name>
</gene>
<evidence type="ECO:0000313" key="1">
    <source>
        <dbReference type="EMBL" id="MBB5433217.1"/>
    </source>
</evidence>
<name>A0A7W8QMJ0_9ACTN</name>
<dbReference type="Proteomes" id="UP000572635">
    <property type="component" value="Unassembled WGS sequence"/>
</dbReference>
<evidence type="ECO:0008006" key="3">
    <source>
        <dbReference type="Google" id="ProtNLM"/>
    </source>
</evidence>
<dbReference type="EMBL" id="JACHDB010000001">
    <property type="protein sequence ID" value="MBB5433217.1"/>
    <property type="molecule type" value="Genomic_DNA"/>
</dbReference>
<evidence type="ECO:0000313" key="2">
    <source>
        <dbReference type="Proteomes" id="UP000572635"/>
    </source>
</evidence>